<dbReference type="Gene3D" id="3.30.70.270">
    <property type="match status" value="2"/>
</dbReference>
<keyword evidence="1" id="KW-0808">Transferase</keyword>
<dbReference type="GO" id="GO:0003964">
    <property type="term" value="F:RNA-directed DNA polymerase activity"/>
    <property type="evidence" value="ECO:0007669"/>
    <property type="project" value="UniProtKB-KW"/>
</dbReference>
<evidence type="ECO:0000259" key="8">
    <source>
        <dbReference type="Pfam" id="PF17917"/>
    </source>
</evidence>
<dbReference type="InterPro" id="IPR043128">
    <property type="entry name" value="Rev_trsase/Diguanyl_cyclase"/>
</dbReference>
<dbReference type="OrthoDB" id="8000983at2759"/>
<evidence type="ECO:0000256" key="5">
    <source>
        <dbReference type="ARBA" id="ARBA00022801"/>
    </source>
</evidence>
<dbReference type="PANTHER" id="PTHR37984">
    <property type="entry name" value="PROTEIN CBG26694"/>
    <property type="match status" value="1"/>
</dbReference>
<dbReference type="AlphaFoldDB" id="A0A0C2DBR6"/>
<evidence type="ECO:0000256" key="2">
    <source>
        <dbReference type="ARBA" id="ARBA00022695"/>
    </source>
</evidence>
<keyword evidence="3" id="KW-0540">Nuclease</keyword>
<dbReference type="InterPro" id="IPR050951">
    <property type="entry name" value="Retrovirus_Pol_polyprotein"/>
</dbReference>
<protein>
    <recommendedName>
        <fullName evidence="8">Reverse transcriptase RNase H-like domain-containing protein</fullName>
    </recommendedName>
</protein>
<feature type="signal peptide" evidence="7">
    <location>
        <begin position="1"/>
        <end position="16"/>
    </location>
</feature>
<dbReference type="SUPFAM" id="SSF56672">
    <property type="entry name" value="DNA/RNA polymerases"/>
    <property type="match status" value="1"/>
</dbReference>
<reference evidence="9 10" key="1">
    <citation type="submission" date="2013-12" db="EMBL/GenBank/DDBJ databases">
        <title>Draft genome of the parsitic nematode Ancylostoma duodenale.</title>
        <authorList>
            <person name="Mitreva M."/>
        </authorList>
    </citation>
    <scope>NUCLEOTIDE SEQUENCE [LARGE SCALE GENOMIC DNA]</scope>
    <source>
        <strain evidence="9 10">Zhejiang</strain>
    </source>
</reference>
<keyword evidence="4" id="KW-0255">Endonuclease</keyword>
<dbReference type="Gene3D" id="3.10.10.10">
    <property type="entry name" value="HIV Type 1 Reverse Transcriptase, subunit A, domain 1"/>
    <property type="match status" value="1"/>
</dbReference>
<dbReference type="InterPro" id="IPR041373">
    <property type="entry name" value="RT_RNaseH"/>
</dbReference>
<dbReference type="Pfam" id="PF17917">
    <property type="entry name" value="RT_RNaseH"/>
    <property type="match status" value="1"/>
</dbReference>
<dbReference type="GO" id="GO:0016787">
    <property type="term" value="F:hydrolase activity"/>
    <property type="evidence" value="ECO:0007669"/>
    <property type="project" value="UniProtKB-KW"/>
</dbReference>
<dbReference type="GO" id="GO:0004519">
    <property type="term" value="F:endonuclease activity"/>
    <property type="evidence" value="ECO:0007669"/>
    <property type="project" value="UniProtKB-KW"/>
</dbReference>
<sequence>MNVRLFLHLFPAHTTALPNSLEQRPPCTTPIRLPSFPAPLFDYDIANDIDLSRAALSNDQKDRLLDLIRLHPDAFVGPDGRPGHYKGPIRHRIDLVEDAQIPARKIYRVQLEKRQEIEKQITQMLKDGIIRESSSPFCAPIVPVKKSEANTWRFTIDFRGLNTIIKPQQSILPNIQDIIDLCANQCLQRRHTTKSGKTKAIDEYATPRNTTQIKSSLRMCSFFIHNFANIASPLTAPTKKEVPFKWTPECESAMTTLKKPPTTAPILATSRLGKSFIIETDSSGKGVAGVLKQKRDDTAQIIAYASRTLNKHETRYPAIELEALGLVFAVQKFRPYIDGAKCTPITDHAPLKPLLYRKDLAGRLAEYQIVLQEFDIKIVYRPGKRTLFATCCHATCQKKNP</sequence>
<evidence type="ECO:0000256" key="7">
    <source>
        <dbReference type="SAM" id="SignalP"/>
    </source>
</evidence>
<name>A0A0C2DBR6_9BILA</name>
<dbReference type="Gene3D" id="3.10.20.370">
    <property type="match status" value="1"/>
</dbReference>
<evidence type="ECO:0000256" key="3">
    <source>
        <dbReference type="ARBA" id="ARBA00022722"/>
    </source>
</evidence>
<keyword evidence="10" id="KW-1185">Reference proteome</keyword>
<evidence type="ECO:0000313" key="10">
    <source>
        <dbReference type="Proteomes" id="UP000054047"/>
    </source>
</evidence>
<dbReference type="CDD" id="cd09274">
    <property type="entry name" value="RNase_HI_RT_Ty3"/>
    <property type="match status" value="1"/>
</dbReference>
<dbReference type="FunFam" id="3.10.20.370:FF:000001">
    <property type="entry name" value="Retrovirus-related Pol polyprotein from transposon 17.6-like protein"/>
    <property type="match status" value="1"/>
</dbReference>
<evidence type="ECO:0000256" key="1">
    <source>
        <dbReference type="ARBA" id="ARBA00022679"/>
    </source>
</evidence>
<feature type="chain" id="PRO_5002147287" description="Reverse transcriptase RNase H-like domain-containing protein" evidence="7">
    <location>
        <begin position="17"/>
        <end position="401"/>
    </location>
</feature>
<evidence type="ECO:0000313" key="9">
    <source>
        <dbReference type="EMBL" id="KIH67263.1"/>
    </source>
</evidence>
<proteinExistence type="predicted"/>
<keyword evidence="7" id="KW-0732">Signal</keyword>
<dbReference type="EMBL" id="KN726768">
    <property type="protein sequence ID" value="KIH67263.1"/>
    <property type="molecule type" value="Genomic_DNA"/>
</dbReference>
<feature type="domain" description="Reverse transcriptase RNase H-like" evidence="8">
    <location>
        <begin position="273"/>
        <end position="374"/>
    </location>
</feature>
<gene>
    <name evidence="9" type="ORF">ANCDUO_02407</name>
</gene>
<accession>A0A0C2DBR6</accession>
<keyword evidence="2" id="KW-0548">Nucleotidyltransferase</keyword>
<evidence type="ECO:0000256" key="4">
    <source>
        <dbReference type="ARBA" id="ARBA00022759"/>
    </source>
</evidence>
<evidence type="ECO:0000256" key="6">
    <source>
        <dbReference type="ARBA" id="ARBA00022918"/>
    </source>
</evidence>
<keyword evidence="6" id="KW-0695">RNA-directed DNA polymerase</keyword>
<dbReference type="InterPro" id="IPR043502">
    <property type="entry name" value="DNA/RNA_pol_sf"/>
</dbReference>
<keyword evidence="5" id="KW-0378">Hydrolase</keyword>
<organism evidence="9 10">
    <name type="scientific">Ancylostoma duodenale</name>
    <dbReference type="NCBI Taxonomy" id="51022"/>
    <lineage>
        <taxon>Eukaryota</taxon>
        <taxon>Metazoa</taxon>
        <taxon>Ecdysozoa</taxon>
        <taxon>Nematoda</taxon>
        <taxon>Chromadorea</taxon>
        <taxon>Rhabditida</taxon>
        <taxon>Rhabditina</taxon>
        <taxon>Rhabditomorpha</taxon>
        <taxon>Strongyloidea</taxon>
        <taxon>Ancylostomatidae</taxon>
        <taxon>Ancylostomatinae</taxon>
        <taxon>Ancylostoma</taxon>
    </lineage>
</organism>
<dbReference type="Proteomes" id="UP000054047">
    <property type="component" value="Unassembled WGS sequence"/>
</dbReference>
<dbReference type="PANTHER" id="PTHR37984:SF5">
    <property type="entry name" value="PROTEIN NYNRIN-LIKE"/>
    <property type="match status" value="1"/>
</dbReference>